<evidence type="ECO:0000313" key="2">
    <source>
        <dbReference type="Proteomes" id="UP001141253"/>
    </source>
</evidence>
<name>A0ABQ9BTD1_9ROSI</name>
<organism evidence="1 2">
    <name type="scientific">Salix suchowensis</name>
    <dbReference type="NCBI Taxonomy" id="1278906"/>
    <lineage>
        <taxon>Eukaryota</taxon>
        <taxon>Viridiplantae</taxon>
        <taxon>Streptophyta</taxon>
        <taxon>Embryophyta</taxon>
        <taxon>Tracheophyta</taxon>
        <taxon>Spermatophyta</taxon>
        <taxon>Magnoliopsida</taxon>
        <taxon>eudicotyledons</taxon>
        <taxon>Gunneridae</taxon>
        <taxon>Pentapetalae</taxon>
        <taxon>rosids</taxon>
        <taxon>fabids</taxon>
        <taxon>Malpighiales</taxon>
        <taxon>Salicaceae</taxon>
        <taxon>Saliceae</taxon>
        <taxon>Salix</taxon>
    </lineage>
</organism>
<comment type="caution">
    <text evidence="1">The sequence shown here is derived from an EMBL/GenBank/DDBJ whole genome shotgun (WGS) entry which is preliminary data.</text>
</comment>
<keyword evidence="2" id="KW-1185">Reference proteome</keyword>
<accession>A0ABQ9BTD1</accession>
<dbReference type="Proteomes" id="UP001141253">
    <property type="component" value="Chromosome 2"/>
</dbReference>
<evidence type="ECO:0000313" key="1">
    <source>
        <dbReference type="EMBL" id="KAJ6390430.1"/>
    </source>
</evidence>
<proteinExistence type="predicted"/>
<reference evidence="1" key="1">
    <citation type="submission" date="2022-10" db="EMBL/GenBank/DDBJ databases">
        <authorList>
            <person name="Hyden B.L."/>
            <person name="Feng K."/>
            <person name="Yates T."/>
            <person name="Jawdy S."/>
            <person name="Smart L.B."/>
            <person name="Muchero W."/>
        </authorList>
    </citation>
    <scope>NUCLEOTIDE SEQUENCE</scope>
    <source>
        <tissue evidence="1">Shoot tip</tissue>
    </source>
</reference>
<reference evidence="1" key="2">
    <citation type="journal article" date="2023" name="Int. J. Mol. Sci.">
        <title>De Novo Assembly and Annotation of 11 Diverse Shrub Willow (Salix) Genomes Reveals Novel Gene Organization in Sex-Linked Regions.</title>
        <authorList>
            <person name="Hyden B."/>
            <person name="Feng K."/>
            <person name="Yates T.B."/>
            <person name="Jawdy S."/>
            <person name="Cereghino C."/>
            <person name="Smart L.B."/>
            <person name="Muchero W."/>
        </authorList>
    </citation>
    <scope>NUCLEOTIDE SEQUENCE</scope>
    <source>
        <tissue evidence="1">Shoot tip</tissue>
    </source>
</reference>
<gene>
    <name evidence="1" type="ORF">OIU77_024610</name>
</gene>
<protein>
    <submittedName>
        <fullName evidence="1">Uncharacterized protein</fullName>
    </submittedName>
</protein>
<dbReference type="EMBL" id="JAPFFI010000006">
    <property type="protein sequence ID" value="KAJ6390430.1"/>
    <property type="molecule type" value="Genomic_DNA"/>
</dbReference>
<sequence length="96" mass="10432">MPSKLSGASSFQCCNLPLRPSLEQITRKAKRTPIRHTSPENRNAAQSWSFFCGKCRLSEMSNALYTASVTAEAVAGSDSSARNPCSVRQTISLSYS</sequence>